<dbReference type="PANTHER" id="PTHR42879:SF2">
    <property type="entry name" value="3-OXOACYL-[ACYL-CARRIER-PROTEIN] REDUCTASE FABG"/>
    <property type="match status" value="1"/>
</dbReference>
<evidence type="ECO:0000313" key="6">
    <source>
        <dbReference type="Proteomes" id="UP000678393"/>
    </source>
</evidence>
<reference evidence="5" key="1">
    <citation type="submission" date="2021-04" db="EMBL/GenBank/DDBJ databases">
        <authorList>
            <consortium name="Molecular Ecology Group"/>
        </authorList>
    </citation>
    <scope>NUCLEOTIDE SEQUENCE</scope>
</reference>
<comment type="caution">
    <text evidence="5">The sequence shown here is derived from an EMBL/GenBank/DDBJ whole genome shotgun (WGS) entry which is preliminary data.</text>
</comment>
<keyword evidence="4" id="KW-1133">Transmembrane helix</keyword>
<feature type="non-terminal residue" evidence="5">
    <location>
        <position position="62"/>
    </location>
</feature>
<proteinExistence type="inferred from homology"/>
<dbReference type="InterPro" id="IPR036291">
    <property type="entry name" value="NAD(P)-bd_dom_sf"/>
</dbReference>
<dbReference type="PRINTS" id="PR00080">
    <property type="entry name" value="SDRFAMILY"/>
</dbReference>
<dbReference type="SUPFAM" id="SSF51735">
    <property type="entry name" value="NAD(P)-binding Rossmann-fold domains"/>
    <property type="match status" value="1"/>
</dbReference>
<keyword evidence="4" id="KW-0472">Membrane</keyword>
<dbReference type="InterPro" id="IPR050259">
    <property type="entry name" value="SDR"/>
</dbReference>
<dbReference type="OrthoDB" id="417891at2759"/>
<evidence type="ECO:0000256" key="3">
    <source>
        <dbReference type="ARBA" id="ARBA00048508"/>
    </source>
</evidence>
<dbReference type="Pfam" id="PF00106">
    <property type="entry name" value="adh_short"/>
    <property type="match status" value="1"/>
</dbReference>
<evidence type="ECO:0000256" key="2">
    <source>
        <dbReference type="ARBA" id="ARBA00012948"/>
    </source>
</evidence>
<gene>
    <name evidence="5" type="ORF">CUNI_LOCUS16009</name>
</gene>
<evidence type="ECO:0000256" key="1">
    <source>
        <dbReference type="ARBA" id="ARBA00006484"/>
    </source>
</evidence>
<dbReference type="EC" id="1.1.1.100" evidence="2"/>
<comment type="similarity">
    <text evidence="1">Belongs to the short-chain dehydrogenases/reductases (SDR) family.</text>
</comment>
<dbReference type="PRINTS" id="PR00081">
    <property type="entry name" value="GDHRDH"/>
</dbReference>
<dbReference type="PANTHER" id="PTHR42879">
    <property type="entry name" value="3-OXOACYL-(ACYL-CARRIER-PROTEIN) REDUCTASE"/>
    <property type="match status" value="1"/>
</dbReference>
<sequence>MWLDTVAVNLTAPFILTRAFFPLMKKKRWGRIINIASQMGLISDPGNLVYCSTKAGLLGFSR</sequence>
<organism evidence="5 6">
    <name type="scientific">Candidula unifasciata</name>
    <dbReference type="NCBI Taxonomy" id="100452"/>
    <lineage>
        <taxon>Eukaryota</taxon>
        <taxon>Metazoa</taxon>
        <taxon>Spiralia</taxon>
        <taxon>Lophotrochozoa</taxon>
        <taxon>Mollusca</taxon>
        <taxon>Gastropoda</taxon>
        <taxon>Heterobranchia</taxon>
        <taxon>Euthyneura</taxon>
        <taxon>Panpulmonata</taxon>
        <taxon>Eupulmonata</taxon>
        <taxon>Stylommatophora</taxon>
        <taxon>Helicina</taxon>
        <taxon>Helicoidea</taxon>
        <taxon>Geomitridae</taxon>
        <taxon>Candidula</taxon>
    </lineage>
</organism>
<dbReference type="AlphaFoldDB" id="A0A8S3ZV92"/>
<dbReference type="GO" id="GO:0004316">
    <property type="term" value="F:3-oxoacyl-[acyl-carrier-protein] reductase (NADPH) activity"/>
    <property type="evidence" value="ECO:0007669"/>
    <property type="project" value="UniProtKB-EC"/>
</dbReference>
<feature type="transmembrane region" description="Helical" evidence="4">
    <location>
        <begin position="6"/>
        <end position="24"/>
    </location>
</feature>
<evidence type="ECO:0000313" key="5">
    <source>
        <dbReference type="EMBL" id="CAG5130451.1"/>
    </source>
</evidence>
<keyword evidence="4" id="KW-0812">Transmembrane</keyword>
<accession>A0A8S3ZV92</accession>
<keyword evidence="6" id="KW-1185">Reference proteome</keyword>
<dbReference type="EMBL" id="CAJHNH020004033">
    <property type="protein sequence ID" value="CAG5130451.1"/>
    <property type="molecule type" value="Genomic_DNA"/>
</dbReference>
<comment type="catalytic activity">
    <reaction evidence="3">
        <text>a (3R)-hydroxyacyl-[ACP] + NADP(+) = a 3-oxoacyl-[ACP] + NADPH + H(+)</text>
        <dbReference type="Rhea" id="RHEA:17397"/>
        <dbReference type="Rhea" id="RHEA-COMP:9916"/>
        <dbReference type="Rhea" id="RHEA-COMP:9945"/>
        <dbReference type="ChEBI" id="CHEBI:15378"/>
        <dbReference type="ChEBI" id="CHEBI:57783"/>
        <dbReference type="ChEBI" id="CHEBI:58349"/>
        <dbReference type="ChEBI" id="CHEBI:78776"/>
        <dbReference type="ChEBI" id="CHEBI:78827"/>
        <dbReference type="EC" id="1.1.1.100"/>
    </reaction>
</comment>
<dbReference type="CDD" id="cd05233">
    <property type="entry name" value="SDR_c"/>
    <property type="match status" value="1"/>
</dbReference>
<dbReference type="Gene3D" id="3.40.50.720">
    <property type="entry name" value="NAD(P)-binding Rossmann-like Domain"/>
    <property type="match status" value="1"/>
</dbReference>
<protein>
    <recommendedName>
        <fullName evidence="2">3-oxoacyl-[acyl-carrier-protein] reductase</fullName>
        <ecNumber evidence="2">1.1.1.100</ecNumber>
    </recommendedName>
</protein>
<name>A0A8S3ZV92_9EUPU</name>
<dbReference type="Proteomes" id="UP000678393">
    <property type="component" value="Unassembled WGS sequence"/>
</dbReference>
<evidence type="ECO:0000256" key="4">
    <source>
        <dbReference type="SAM" id="Phobius"/>
    </source>
</evidence>
<dbReference type="InterPro" id="IPR002347">
    <property type="entry name" value="SDR_fam"/>
</dbReference>